<comment type="caution">
    <text evidence="4">The sequence shown here is derived from an EMBL/GenBank/DDBJ whole genome shotgun (WGS) entry which is preliminary data.</text>
</comment>
<dbReference type="Pfam" id="PF00501">
    <property type="entry name" value="AMP-binding"/>
    <property type="match status" value="1"/>
</dbReference>
<dbReference type="Gene3D" id="3.40.50.980">
    <property type="match status" value="1"/>
</dbReference>
<dbReference type="AlphaFoldDB" id="A0A6G3WJM7"/>
<dbReference type="PANTHER" id="PTHR44845:SF6">
    <property type="entry name" value="BETA-ALANINE-ACTIVATING ENZYME"/>
    <property type="match status" value="1"/>
</dbReference>
<keyword evidence="2" id="KW-0597">Phosphoprotein</keyword>
<dbReference type="InterPro" id="IPR000873">
    <property type="entry name" value="AMP-dep_synth/lig_dom"/>
</dbReference>
<sequence length="111" mass="12082">QEILSALLDGRTLVMPEEDTRRDPARFAAWLAERDITELYAPTMMLDALGEAVAEHGTALPALRQVAQAGEALTLGGRVRELCDAPGRTLHNHYGPSETHVVTAHTLSDRP</sequence>
<organism evidence="4">
    <name type="scientific">Streptomyces sp. SID7499</name>
    <dbReference type="NCBI Taxonomy" id="2706086"/>
    <lineage>
        <taxon>Bacteria</taxon>
        <taxon>Bacillati</taxon>
        <taxon>Actinomycetota</taxon>
        <taxon>Actinomycetes</taxon>
        <taxon>Kitasatosporales</taxon>
        <taxon>Streptomycetaceae</taxon>
        <taxon>Streptomyces</taxon>
    </lineage>
</organism>
<reference evidence="4" key="1">
    <citation type="submission" date="2020-01" db="EMBL/GenBank/DDBJ databases">
        <title>Insect and environment-associated Actinomycetes.</title>
        <authorList>
            <person name="Currrie C."/>
            <person name="Chevrette M."/>
            <person name="Carlson C."/>
            <person name="Stubbendieck R."/>
            <person name="Wendt-Pienkowski E."/>
        </authorList>
    </citation>
    <scope>NUCLEOTIDE SEQUENCE</scope>
    <source>
        <strain evidence="4">SID7499</strain>
    </source>
</reference>
<dbReference type="EMBL" id="JAAGMN010000453">
    <property type="protein sequence ID" value="NEE05706.1"/>
    <property type="molecule type" value="Genomic_DNA"/>
</dbReference>
<accession>A0A6G3WJM7</accession>
<keyword evidence="1" id="KW-0596">Phosphopantetheine</keyword>
<name>A0A6G3WJM7_9ACTN</name>
<evidence type="ECO:0000256" key="2">
    <source>
        <dbReference type="ARBA" id="ARBA00022553"/>
    </source>
</evidence>
<evidence type="ECO:0000256" key="1">
    <source>
        <dbReference type="ARBA" id="ARBA00022450"/>
    </source>
</evidence>
<protein>
    <submittedName>
        <fullName evidence="4">AMP-binding protein</fullName>
    </submittedName>
</protein>
<feature type="domain" description="AMP-dependent synthetase/ligase" evidence="3">
    <location>
        <begin position="2"/>
        <end position="105"/>
    </location>
</feature>
<dbReference type="SUPFAM" id="SSF56801">
    <property type="entry name" value="Acetyl-CoA synthetase-like"/>
    <property type="match status" value="1"/>
</dbReference>
<evidence type="ECO:0000313" key="4">
    <source>
        <dbReference type="EMBL" id="NEE05706.1"/>
    </source>
</evidence>
<gene>
    <name evidence="4" type="ORF">G3M58_04580</name>
</gene>
<proteinExistence type="predicted"/>
<feature type="non-terminal residue" evidence="4">
    <location>
        <position position="1"/>
    </location>
</feature>
<dbReference type="PANTHER" id="PTHR44845">
    <property type="entry name" value="CARRIER DOMAIN-CONTAINING PROTEIN"/>
    <property type="match status" value="1"/>
</dbReference>
<evidence type="ECO:0000259" key="3">
    <source>
        <dbReference type="Pfam" id="PF00501"/>
    </source>
</evidence>
<feature type="non-terminal residue" evidence="4">
    <location>
        <position position="111"/>
    </location>
</feature>